<evidence type="ECO:0000313" key="8">
    <source>
        <dbReference type="Proteomes" id="UP000663292"/>
    </source>
</evidence>
<dbReference type="InterPro" id="IPR036271">
    <property type="entry name" value="Tet_transcr_reg_TetR-rel_C_sf"/>
</dbReference>
<proteinExistence type="predicted"/>
<evidence type="ECO:0000259" key="6">
    <source>
        <dbReference type="PROSITE" id="PS50977"/>
    </source>
</evidence>
<gene>
    <name evidence="7" type="primary">acrR4</name>
    <name evidence="7" type="ORF">HSEST_1253</name>
</gene>
<dbReference type="Gene3D" id="1.10.357.10">
    <property type="entry name" value="Tetracycline Repressor, domain 2"/>
    <property type="match status" value="1"/>
</dbReference>
<evidence type="ECO:0000256" key="5">
    <source>
        <dbReference type="PROSITE-ProRule" id="PRU00335"/>
    </source>
</evidence>
<dbReference type="SUPFAM" id="SSF48498">
    <property type="entry name" value="Tetracyclin repressor-like, C-terminal domain"/>
    <property type="match status" value="1"/>
</dbReference>
<dbReference type="InterPro" id="IPR039538">
    <property type="entry name" value="BetI_C"/>
</dbReference>
<dbReference type="RefSeq" id="WP_229122832.1">
    <property type="nucleotide sequence ID" value="NZ_CP064791.1"/>
</dbReference>
<name>A0A897NXF4_9EURY</name>
<dbReference type="InterPro" id="IPR050109">
    <property type="entry name" value="HTH-type_TetR-like_transc_reg"/>
</dbReference>
<dbReference type="PANTHER" id="PTHR30055:SF234">
    <property type="entry name" value="HTH-TYPE TRANSCRIPTIONAL REGULATOR BETI"/>
    <property type="match status" value="1"/>
</dbReference>
<protein>
    <submittedName>
        <fullName evidence="7">Transcriptional regulator, TetR/AcrR family</fullName>
    </submittedName>
</protein>
<evidence type="ECO:0000256" key="4">
    <source>
        <dbReference type="ARBA" id="ARBA00023163"/>
    </source>
</evidence>
<keyword evidence="2" id="KW-0805">Transcription regulation</keyword>
<evidence type="ECO:0000256" key="1">
    <source>
        <dbReference type="ARBA" id="ARBA00022491"/>
    </source>
</evidence>
<keyword evidence="1" id="KW-0678">Repressor</keyword>
<dbReference type="Pfam" id="PF13977">
    <property type="entry name" value="TetR_C_6"/>
    <property type="match status" value="1"/>
</dbReference>
<keyword evidence="3 5" id="KW-0238">DNA-binding</keyword>
<accession>A0A897NXF4</accession>
<dbReference type="PRINTS" id="PR00455">
    <property type="entry name" value="HTHTETR"/>
</dbReference>
<evidence type="ECO:0000256" key="2">
    <source>
        <dbReference type="ARBA" id="ARBA00023015"/>
    </source>
</evidence>
<dbReference type="GO" id="GO:0000976">
    <property type="term" value="F:transcription cis-regulatory region binding"/>
    <property type="evidence" value="ECO:0007669"/>
    <property type="project" value="TreeGrafter"/>
</dbReference>
<keyword evidence="4" id="KW-0804">Transcription</keyword>
<keyword evidence="8" id="KW-1185">Reference proteome</keyword>
<organism evidence="7 8">
    <name type="scientific">Halapricum desulfuricans</name>
    <dbReference type="NCBI Taxonomy" id="2841257"/>
    <lineage>
        <taxon>Archaea</taxon>
        <taxon>Methanobacteriati</taxon>
        <taxon>Methanobacteriota</taxon>
        <taxon>Stenosarchaea group</taxon>
        <taxon>Halobacteria</taxon>
        <taxon>Halobacteriales</taxon>
        <taxon>Haloarculaceae</taxon>
        <taxon>Halapricum</taxon>
    </lineage>
</organism>
<dbReference type="SUPFAM" id="SSF46689">
    <property type="entry name" value="Homeodomain-like"/>
    <property type="match status" value="1"/>
</dbReference>
<dbReference type="Proteomes" id="UP000663292">
    <property type="component" value="Chromosome"/>
</dbReference>
<dbReference type="EMBL" id="CP064791">
    <property type="protein sequence ID" value="QSG14786.1"/>
    <property type="molecule type" value="Genomic_DNA"/>
</dbReference>
<dbReference type="PANTHER" id="PTHR30055">
    <property type="entry name" value="HTH-TYPE TRANSCRIPTIONAL REGULATOR RUTR"/>
    <property type="match status" value="1"/>
</dbReference>
<evidence type="ECO:0000313" key="7">
    <source>
        <dbReference type="EMBL" id="QSG14786.1"/>
    </source>
</evidence>
<feature type="domain" description="HTH tetR-type" evidence="6">
    <location>
        <begin position="17"/>
        <end position="77"/>
    </location>
</feature>
<dbReference type="InterPro" id="IPR009057">
    <property type="entry name" value="Homeodomain-like_sf"/>
</dbReference>
<reference evidence="7 8" key="1">
    <citation type="submission" date="2020-11" db="EMBL/GenBank/DDBJ databases">
        <title>Carbohydrate-dependent, anaerobic sulfur respiration: A novel catabolism in halophilic archaea.</title>
        <authorList>
            <person name="Sorokin D.Y."/>
            <person name="Messina E."/>
            <person name="Smedile F."/>
            <person name="La Cono V."/>
            <person name="Hallsworth J.E."/>
            <person name="Yakimov M.M."/>
        </authorList>
    </citation>
    <scope>NUCLEOTIDE SEQUENCE [LARGE SCALE GENOMIC DNA]</scope>
    <source>
        <strain evidence="7 8">HSR-Est</strain>
    </source>
</reference>
<dbReference type="AlphaFoldDB" id="A0A897NXF4"/>
<feature type="DNA-binding region" description="H-T-H motif" evidence="5">
    <location>
        <begin position="40"/>
        <end position="59"/>
    </location>
</feature>
<dbReference type="InterPro" id="IPR001647">
    <property type="entry name" value="HTH_TetR"/>
</dbReference>
<dbReference type="GO" id="GO:0003700">
    <property type="term" value="F:DNA-binding transcription factor activity"/>
    <property type="evidence" value="ECO:0007669"/>
    <property type="project" value="TreeGrafter"/>
</dbReference>
<dbReference type="PROSITE" id="PS50977">
    <property type="entry name" value="HTH_TETR_2"/>
    <property type="match status" value="1"/>
</dbReference>
<dbReference type="Pfam" id="PF00440">
    <property type="entry name" value="TetR_N"/>
    <property type="match status" value="1"/>
</dbReference>
<evidence type="ECO:0000256" key="3">
    <source>
        <dbReference type="ARBA" id="ARBA00023125"/>
    </source>
</evidence>
<dbReference type="GeneID" id="68857888"/>
<sequence>MTDRDDGPSFSFVSEPEDTRERIMQATFETVQAHGFAGLSIGRIADRADLSKSSVYHFYDDKDDLLLAFLDAMLAQFGGPLADADFDDPETELWTLVDFGLYGTTGEQFPPVDGVGDVNGRPYVELRSQATHDDEYRDRFTDIDASMHERLATVIDRGIDDGVFRPVDPDRTAQFLLTVLLGGLFRRATSDGLDADAVRSELEAVVDDRLLPA</sequence>